<dbReference type="PATRIC" id="fig|33051.5.peg.2003"/>
<evidence type="ECO:0000313" key="2">
    <source>
        <dbReference type="Proteomes" id="UP000074410"/>
    </source>
</evidence>
<comment type="caution">
    <text evidence="1">The sequence shown here is derived from an EMBL/GenBank/DDBJ whole genome shotgun (WGS) entry which is preliminary data.</text>
</comment>
<dbReference type="RefSeq" id="WP_082678290.1">
    <property type="nucleotide sequence ID" value="NZ_LDTC01000035.1"/>
</dbReference>
<proteinExistence type="predicted"/>
<protein>
    <recommendedName>
        <fullName evidence="3">RloB domain-containing protein</fullName>
    </recommendedName>
</protein>
<reference evidence="1 2" key="1">
    <citation type="journal article" date="2016" name="Front. Microbiol.">
        <title>Genomic Resource of Rice Seed Associated Bacteria.</title>
        <authorList>
            <person name="Midha S."/>
            <person name="Bansal K."/>
            <person name="Sharma S."/>
            <person name="Kumar N."/>
            <person name="Patil P.P."/>
            <person name="Chaudhry V."/>
            <person name="Patil P.B."/>
        </authorList>
    </citation>
    <scope>NUCLEOTIDE SEQUENCE [LARGE SCALE GENOMIC DNA]</scope>
    <source>
        <strain evidence="1 2">NS258</strain>
    </source>
</reference>
<dbReference type="AlphaFoldDB" id="A0A147JAM1"/>
<evidence type="ECO:0008006" key="3">
    <source>
        <dbReference type="Google" id="ProtNLM"/>
    </source>
</evidence>
<accession>A0A147JAM1</accession>
<dbReference type="Proteomes" id="UP000074410">
    <property type="component" value="Unassembled WGS sequence"/>
</dbReference>
<sequence length="192" mass="21580">MSRRRPSFIPQRRPVYVGCEGASEVSYAGFLQDLLRDADVPVHLHIDELGPGTGDPLSRVEMAVLRLKQLEKQRSAPRERFALLDFDQAERDPHRAERARKLAADNAIVILWQRPCFEAVLLRHLEGKAAHRPPDTPRAVKALQKEWAGYEKPMTRANLAKRIDLAAVLRAAAVEPDLTALLRCIGLIVDRG</sequence>
<dbReference type="EMBL" id="LDTC01000035">
    <property type="protein sequence ID" value="KTW15261.1"/>
    <property type="molecule type" value="Genomic_DNA"/>
</dbReference>
<gene>
    <name evidence="1" type="ORF">NS258_05590</name>
</gene>
<organism evidence="1 2">
    <name type="scientific">Sphingomonas sanguinis</name>
    <dbReference type="NCBI Taxonomy" id="33051"/>
    <lineage>
        <taxon>Bacteria</taxon>
        <taxon>Pseudomonadati</taxon>
        <taxon>Pseudomonadota</taxon>
        <taxon>Alphaproteobacteria</taxon>
        <taxon>Sphingomonadales</taxon>
        <taxon>Sphingomonadaceae</taxon>
        <taxon>Sphingomonas</taxon>
    </lineage>
</organism>
<name>A0A147JAM1_9SPHN</name>
<evidence type="ECO:0000313" key="1">
    <source>
        <dbReference type="EMBL" id="KTW15261.1"/>
    </source>
</evidence>